<comment type="catalytic activity">
    <reaction evidence="1 8">
        <text>Eliminative cleavage of (1-&gt;4)-alpha-D-galacturonan to give oligosaccharides with 4-deoxy-alpha-D-galact-4-enuronosyl groups at their non-reducing ends.</text>
        <dbReference type="EC" id="4.2.2.2"/>
    </reaction>
</comment>
<dbReference type="Pfam" id="PF00544">
    <property type="entry name" value="Pectate_lyase_4"/>
    <property type="match status" value="1"/>
</dbReference>
<evidence type="ECO:0000313" key="12">
    <source>
        <dbReference type="Proteomes" id="UP000824469"/>
    </source>
</evidence>
<accession>A0AA38KY07</accession>
<dbReference type="InterPro" id="IPR018082">
    <property type="entry name" value="AmbAllergen"/>
</dbReference>
<dbReference type="InterPro" id="IPR002022">
    <property type="entry name" value="Pec_lyase"/>
</dbReference>
<dbReference type="GO" id="GO:0003676">
    <property type="term" value="F:nucleic acid binding"/>
    <property type="evidence" value="ECO:0007669"/>
    <property type="project" value="InterPro"/>
</dbReference>
<name>A0AA38KY07_TAXCH</name>
<evidence type="ECO:0000256" key="9">
    <source>
        <dbReference type="SAM" id="MobiDB-lite"/>
    </source>
</evidence>
<keyword evidence="3 8" id="KW-0479">Metal-binding</keyword>
<evidence type="ECO:0000256" key="8">
    <source>
        <dbReference type="RuleBase" id="RU361123"/>
    </source>
</evidence>
<dbReference type="SUPFAM" id="SSF57756">
    <property type="entry name" value="Retrovirus zinc finger-like domains"/>
    <property type="match status" value="1"/>
</dbReference>
<evidence type="ECO:0000259" key="10">
    <source>
        <dbReference type="PROSITE" id="PS50158"/>
    </source>
</evidence>
<protein>
    <recommendedName>
        <fullName evidence="8">Pectate lyase</fullName>
        <ecNumber evidence="8">4.2.2.2</ecNumber>
    </recommendedName>
</protein>
<evidence type="ECO:0000256" key="1">
    <source>
        <dbReference type="ARBA" id="ARBA00000695"/>
    </source>
</evidence>
<feature type="non-terminal residue" evidence="11">
    <location>
        <position position="1"/>
    </location>
</feature>
<feature type="domain" description="CCHC-type" evidence="10">
    <location>
        <begin position="773"/>
        <end position="788"/>
    </location>
</feature>
<evidence type="ECO:0000256" key="4">
    <source>
        <dbReference type="ARBA" id="ARBA00022729"/>
    </source>
</evidence>
<dbReference type="EC" id="4.2.2.2" evidence="8"/>
<evidence type="ECO:0000256" key="7">
    <source>
        <dbReference type="PROSITE-ProRule" id="PRU00047"/>
    </source>
</evidence>
<dbReference type="SMART" id="SM00656">
    <property type="entry name" value="Amb_all"/>
    <property type="match status" value="1"/>
</dbReference>
<feature type="region of interest" description="Disordered" evidence="9">
    <location>
        <begin position="716"/>
        <end position="766"/>
    </location>
</feature>
<evidence type="ECO:0000256" key="6">
    <source>
        <dbReference type="ARBA" id="ARBA00023239"/>
    </source>
</evidence>
<comment type="cofactor">
    <cofactor evidence="8">
        <name>Ca(2+)</name>
        <dbReference type="ChEBI" id="CHEBI:29108"/>
    </cofactor>
    <text evidence="8">Binds 1 Ca(2+) ion. Required for its activity.</text>
</comment>
<dbReference type="GO" id="GO:0008270">
    <property type="term" value="F:zinc ion binding"/>
    <property type="evidence" value="ECO:0007669"/>
    <property type="project" value="UniProtKB-KW"/>
</dbReference>
<keyword evidence="7" id="KW-0862">Zinc</keyword>
<evidence type="ECO:0000256" key="2">
    <source>
        <dbReference type="ARBA" id="ARBA00005220"/>
    </source>
</evidence>
<gene>
    <name evidence="11" type="ORF">KI387_025389</name>
</gene>
<dbReference type="Pfam" id="PF14223">
    <property type="entry name" value="Retrotran_gag_2"/>
    <property type="match status" value="1"/>
</dbReference>
<dbReference type="InterPro" id="IPR012334">
    <property type="entry name" value="Pectin_lyas_fold"/>
</dbReference>
<dbReference type="Proteomes" id="UP000824469">
    <property type="component" value="Unassembled WGS sequence"/>
</dbReference>
<evidence type="ECO:0000313" key="11">
    <source>
        <dbReference type="EMBL" id="KAH9310354.1"/>
    </source>
</evidence>
<evidence type="ECO:0000256" key="3">
    <source>
        <dbReference type="ARBA" id="ARBA00022723"/>
    </source>
</evidence>
<keyword evidence="7" id="KW-0863">Zinc-finger</keyword>
<dbReference type="Gene3D" id="4.10.60.10">
    <property type="entry name" value="Zinc finger, CCHC-type"/>
    <property type="match status" value="1"/>
</dbReference>
<proteinExistence type="inferred from homology"/>
<comment type="pathway">
    <text evidence="2 8">Glycan metabolism; pectin degradation; 2-dehydro-3-deoxy-D-gluconate from pectin: step 2/5.</text>
</comment>
<dbReference type="InterPro" id="IPR054722">
    <property type="entry name" value="PolX-like_BBD"/>
</dbReference>
<dbReference type="AlphaFoldDB" id="A0AA38KY07"/>
<dbReference type="InterPro" id="IPR011050">
    <property type="entry name" value="Pectin_lyase_fold/virulence"/>
</dbReference>
<dbReference type="InterPro" id="IPR036875">
    <property type="entry name" value="Znf_CCHC_sf"/>
</dbReference>
<reference evidence="11 12" key="1">
    <citation type="journal article" date="2021" name="Nat. Plants">
        <title>The Taxus genome provides insights into paclitaxel biosynthesis.</title>
        <authorList>
            <person name="Xiong X."/>
            <person name="Gou J."/>
            <person name="Liao Q."/>
            <person name="Li Y."/>
            <person name="Zhou Q."/>
            <person name="Bi G."/>
            <person name="Li C."/>
            <person name="Du R."/>
            <person name="Wang X."/>
            <person name="Sun T."/>
            <person name="Guo L."/>
            <person name="Liang H."/>
            <person name="Lu P."/>
            <person name="Wu Y."/>
            <person name="Zhang Z."/>
            <person name="Ro D.K."/>
            <person name="Shang Y."/>
            <person name="Huang S."/>
            <person name="Yan J."/>
        </authorList>
    </citation>
    <scope>NUCLEOTIDE SEQUENCE [LARGE SCALE GENOMIC DNA]</scope>
    <source>
        <strain evidence="11">Ta-2019</strain>
    </source>
</reference>
<dbReference type="Pfam" id="PF22936">
    <property type="entry name" value="Pol_BBD"/>
    <property type="match status" value="1"/>
</dbReference>
<dbReference type="GO" id="GO:0030570">
    <property type="term" value="F:pectate lyase activity"/>
    <property type="evidence" value="ECO:0007669"/>
    <property type="project" value="UniProtKB-EC"/>
</dbReference>
<dbReference type="EMBL" id="JAHRHJ020000006">
    <property type="protein sequence ID" value="KAH9310354.1"/>
    <property type="molecule type" value="Genomic_DNA"/>
</dbReference>
<dbReference type="PROSITE" id="PS50158">
    <property type="entry name" value="ZF_CCHC"/>
    <property type="match status" value="1"/>
</dbReference>
<comment type="caution">
    <text evidence="11">The sequence shown here is derived from an EMBL/GenBank/DDBJ whole genome shotgun (WGS) entry which is preliminary data.</text>
</comment>
<dbReference type="SUPFAM" id="SSF51126">
    <property type="entry name" value="Pectin lyase-like"/>
    <property type="match status" value="1"/>
</dbReference>
<dbReference type="PANTHER" id="PTHR31683">
    <property type="entry name" value="PECTATE LYASE 18-RELATED"/>
    <property type="match status" value="1"/>
</dbReference>
<feature type="compositionally biased region" description="Low complexity" evidence="9">
    <location>
        <begin position="742"/>
        <end position="755"/>
    </location>
</feature>
<dbReference type="Gene3D" id="2.160.20.10">
    <property type="entry name" value="Single-stranded right-handed beta-helix, Pectin lyase-like"/>
    <property type="match status" value="1"/>
</dbReference>
<sequence length="974" mass="109503">VDKNPADYKGPKHKPNVDGYEVGIAENLLNVMDFLQKAENASTNVGQCRLSIQAAMNSTPWVQALVLNNTYYAAIKRLDTIRKILSNCSEFYLPDNIYASEAMMDFAGQASKYVDNTIVLIGDLKHMWKNNSDLFSPSLYTGKPYEKKAPCTVDGTTCQYTRCGAGKRLPNCAVGFASGVMGGANGISYTVTNNEDNPSNPRPGTLRYGVNLASSQRHGVWITFSHDMLIKLKEMLWLKSHTTIDGRGANIIITRKSIVLAKVHDIILHNFQINTVRESDTVHIFSGSRNVWVDHLTSFDAKLGLISVVQGSTDVTISNCHLSNKNFNMLLGASDSDVIDQNLRVTVYRNWFKDSRQRMPHCRWGLFHVTNNLYSNWEYYAIGGRVHAKVYSEKNVFYSGKRSEVTPWFNSHGSGLDTTSAIQSIDDYLLNGATFHQFLDYGKLDPPRYRRHELYPPTLPTEKIFNFVKLCSGNLYRGHTADFLQIGIRARLFQQLIKLVASYGFYIGMQTPQFNGKNYEYWSLTMKALFRSQDVWEIVEDGYTEPANAAAYIALSQAEKDTLKELRKKDGKALFYIHQAMHESILPRVAAASQAKTAWDTLQVAYQGKEKVKTAKLQLLRRDFENLAMKDSDSVESFFTYVVGLVNQIKSHGETLEDRRIIEKLLRSLPTKFDPLVVAIEETKDLSQFSIDELHASLINHEQRMNRSHASVDQAFASQTAGSHGKRRGSFSPRGRGRSPSRGRGSSSSNSSGRGHNQEQSYGQRQDKSHVQCHYCKKYGHYAYDCKKKQYDQERQNQNQVGSSISKPMFIACTRIAEAIPSLSPIECNLSKESPCDVWYLDSGCSNHMTGNLDLFSSLDDSVKSDVTLGNNNIVSVKGKGTVSILTRQGEQTSMQDVYYVAGLKHNLMSIGQLVQKGYRVYMEDNECVIVDKAPSTQLIAKVKMSSNRMFPLILKPGKKKKSDLFAAKSAVMR</sequence>
<comment type="similarity">
    <text evidence="8">Belongs to the polysaccharide lyase 1 family.</text>
</comment>
<keyword evidence="5 8" id="KW-0106">Calcium</keyword>
<feature type="compositionally biased region" description="Basic residues" evidence="9">
    <location>
        <begin position="724"/>
        <end position="741"/>
    </location>
</feature>
<keyword evidence="12" id="KW-1185">Reference proteome</keyword>
<dbReference type="InterPro" id="IPR001878">
    <property type="entry name" value="Znf_CCHC"/>
</dbReference>
<dbReference type="PRINTS" id="PR00807">
    <property type="entry name" value="AMBALLERGEN"/>
</dbReference>
<evidence type="ECO:0000256" key="5">
    <source>
        <dbReference type="ARBA" id="ARBA00022837"/>
    </source>
</evidence>
<keyword evidence="4" id="KW-0732">Signal</keyword>
<organism evidence="11 12">
    <name type="scientific">Taxus chinensis</name>
    <name type="common">Chinese yew</name>
    <name type="synonym">Taxus wallichiana var. chinensis</name>
    <dbReference type="NCBI Taxonomy" id="29808"/>
    <lineage>
        <taxon>Eukaryota</taxon>
        <taxon>Viridiplantae</taxon>
        <taxon>Streptophyta</taxon>
        <taxon>Embryophyta</taxon>
        <taxon>Tracheophyta</taxon>
        <taxon>Spermatophyta</taxon>
        <taxon>Pinopsida</taxon>
        <taxon>Pinidae</taxon>
        <taxon>Conifers II</taxon>
        <taxon>Cupressales</taxon>
        <taxon>Taxaceae</taxon>
        <taxon>Taxus</taxon>
    </lineage>
</organism>
<keyword evidence="6 8" id="KW-0456">Lyase</keyword>
<dbReference type="PANTHER" id="PTHR31683:SF18">
    <property type="entry name" value="PECTATE LYASE 21-RELATED"/>
    <property type="match status" value="1"/>
</dbReference>
<dbReference type="InterPro" id="IPR045032">
    <property type="entry name" value="PEL"/>
</dbReference>